<evidence type="ECO:0000313" key="2">
    <source>
        <dbReference type="EMBL" id="CEF53246.1"/>
    </source>
</evidence>
<name>A0A0U5F344_9PROT</name>
<keyword evidence="1" id="KW-0812">Transmembrane</keyword>
<dbReference type="EMBL" id="LN609302">
    <property type="protein sequence ID" value="CEF53246.1"/>
    <property type="molecule type" value="Genomic_DNA"/>
</dbReference>
<sequence>MRTVSKLNTYRDGFRILGTIFNLAKLERPLLCFSIISAVLFSLSLILGLPVIHEYFRTGYVPRFPTAILAAGLMILAALSGVCGLIMDMIATGRRETKRLAYLRYLPFQSEESS</sequence>
<keyword evidence="1" id="KW-0472">Membrane</keyword>
<feature type="transmembrane region" description="Helical" evidence="1">
    <location>
        <begin position="30"/>
        <end position="52"/>
    </location>
</feature>
<keyword evidence="1" id="KW-1133">Transmembrane helix</keyword>
<accession>A0A0U5F344</accession>
<feature type="transmembrane region" description="Helical" evidence="1">
    <location>
        <begin position="64"/>
        <end position="90"/>
    </location>
</feature>
<organism evidence="2 3">
    <name type="scientific">Acetobacter ghanensis</name>
    <dbReference type="NCBI Taxonomy" id="431306"/>
    <lineage>
        <taxon>Bacteria</taxon>
        <taxon>Pseudomonadati</taxon>
        <taxon>Pseudomonadota</taxon>
        <taxon>Alphaproteobacteria</taxon>
        <taxon>Acetobacterales</taxon>
        <taxon>Acetobacteraceae</taxon>
        <taxon>Acetobacter</taxon>
    </lineage>
</organism>
<evidence type="ECO:0008006" key="4">
    <source>
        <dbReference type="Google" id="ProtNLM"/>
    </source>
</evidence>
<dbReference type="Proteomes" id="UP000068250">
    <property type="component" value="Chromosome I"/>
</dbReference>
<dbReference type="STRING" id="431306.AGA_110"/>
<protein>
    <recommendedName>
        <fullName evidence="4">Glycosyl transferase</fullName>
    </recommendedName>
</protein>
<dbReference type="AlphaFoldDB" id="A0A0U5F344"/>
<gene>
    <name evidence="2" type="ORF">AGA_110</name>
</gene>
<evidence type="ECO:0000313" key="3">
    <source>
        <dbReference type="Proteomes" id="UP000068250"/>
    </source>
</evidence>
<evidence type="ECO:0000256" key="1">
    <source>
        <dbReference type="SAM" id="Phobius"/>
    </source>
</evidence>
<reference evidence="3" key="1">
    <citation type="submission" date="2014-09" db="EMBL/GenBank/DDBJ databases">
        <authorList>
            <person name="Illeghems K.G."/>
        </authorList>
    </citation>
    <scope>NUCLEOTIDE SEQUENCE [LARGE SCALE GENOMIC DNA]</scope>
    <source>
        <strain evidence="3">LMG 23848T</strain>
    </source>
</reference>
<dbReference type="PATRIC" id="fig|431306.5.peg.48"/>
<proteinExistence type="predicted"/>